<dbReference type="InterPro" id="IPR001645">
    <property type="entry name" value="Folylpolyglutamate_synth"/>
</dbReference>
<reference evidence="5 6" key="1">
    <citation type="journal article" date="2018" name="New Phytol.">
        <title>Phylogenomics of Endogonaceae and evolution of mycorrhizas within Mucoromycota.</title>
        <authorList>
            <person name="Chang Y."/>
            <person name="Desiro A."/>
            <person name="Na H."/>
            <person name="Sandor L."/>
            <person name="Lipzen A."/>
            <person name="Clum A."/>
            <person name="Barry K."/>
            <person name="Grigoriev I.V."/>
            <person name="Martin F.M."/>
            <person name="Stajich J.E."/>
            <person name="Smith M.E."/>
            <person name="Bonito G."/>
            <person name="Spatafora J.W."/>
        </authorList>
    </citation>
    <scope>NUCLEOTIDE SEQUENCE [LARGE SCALE GENOMIC DNA]</scope>
    <source>
        <strain evidence="5 6">GMNB39</strain>
    </source>
</reference>
<dbReference type="PANTHER" id="PTHR11136:SF5">
    <property type="entry name" value="FOLYLPOLYGLUTAMATE SYNTHASE, MITOCHONDRIAL"/>
    <property type="match status" value="1"/>
</dbReference>
<sequence length="186" mass="21244">MLVLLSRANPRYILRAIPTRLFSTAMARNYADAIDKINGLQTNASILEALRKAGPRMNSQSLPEMCEYVRRIGYEVRTNLFSHLPSAFNALNIIHVTGTKGKGSTCAFAESILRHHHETTGVRTLRTGLFTSPHLVAVRERIRIDGRPVSEEVFARYFFECLDRLEETKEQYFENSKDRVKVSGWE</sequence>
<dbReference type="GO" id="GO:0005739">
    <property type="term" value="C:mitochondrion"/>
    <property type="evidence" value="ECO:0007669"/>
    <property type="project" value="TreeGrafter"/>
</dbReference>
<dbReference type="AlphaFoldDB" id="A0A433D3Y6"/>
<dbReference type="Proteomes" id="UP000268093">
    <property type="component" value="Unassembled WGS sequence"/>
</dbReference>
<accession>A0A433D3Y6</accession>
<dbReference type="GO" id="GO:0005829">
    <property type="term" value="C:cytosol"/>
    <property type="evidence" value="ECO:0007669"/>
    <property type="project" value="TreeGrafter"/>
</dbReference>
<dbReference type="OrthoDB" id="5212574at2759"/>
<dbReference type="EMBL" id="RBNI01007101">
    <property type="protein sequence ID" value="RUP45556.1"/>
    <property type="molecule type" value="Genomic_DNA"/>
</dbReference>
<organism evidence="5 6">
    <name type="scientific">Jimgerdemannia flammicorona</name>
    <dbReference type="NCBI Taxonomy" id="994334"/>
    <lineage>
        <taxon>Eukaryota</taxon>
        <taxon>Fungi</taxon>
        <taxon>Fungi incertae sedis</taxon>
        <taxon>Mucoromycota</taxon>
        <taxon>Mucoromycotina</taxon>
        <taxon>Endogonomycetes</taxon>
        <taxon>Endogonales</taxon>
        <taxon>Endogonaceae</taxon>
        <taxon>Jimgerdemannia</taxon>
    </lineage>
</organism>
<dbReference type="PANTHER" id="PTHR11136">
    <property type="entry name" value="FOLYLPOLYGLUTAMATE SYNTHASE-RELATED"/>
    <property type="match status" value="1"/>
</dbReference>
<keyword evidence="6" id="KW-1185">Reference proteome</keyword>
<evidence type="ECO:0000256" key="2">
    <source>
        <dbReference type="ARBA" id="ARBA00022598"/>
    </source>
</evidence>
<evidence type="ECO:0000256" key="3">
    <source>
        <dbReference type="ARBA" id="ARBA00022741"/>
    </source>
</evidence>
<comment type="similarity">
    <text evidence="1">Belongs to the folylpolyglutamate synthase family.</text>
</comment>
<dbReference type="InterPro" id="IPR036565">
    <property type="entry name" value="Mur-like_cat_sf"/>
</dbReference>
<dbReference type="Gene3D" id="3.40.1190.10">
    <property type="entry name" value="Mur-like, catalytic domain"/>
    <property type="match status" value="1"/>
</dbReference>
<evidence type="ECO:0000256" key="4">
    <source>
        <dbReference type="ARBA" id="ARBA00022840"/>
    </source>
</evidence>
<evidence type="ECO:0000256" key="1">
    <source>
        <dbReference type="ARBA" id="ARBA00008276"/>
    </source>
</evidence>
<proteinExistence type="inferred from homology"/>
<gene>
    <name evidence="5" type="ORF">BC936DRAFT_148022</name>
</gene>
<evidence type="ECO:0000313" key="6">
    <source>
        <dbReference type="Proteomes" id="UP000268093"/>
    </source>
</evidence>
<keyword evidence="2 5" id="KW-0436">Ligase</keyword>
<evidence type="ECO:0000313" key="5">
    <source>
        <dbReference type="EMBL" id="RUP45556.1"/>
    </source>
</evidence>
<dbReference type="SUPFAM" id="SSF53623">
    <property type="entry name" value="MurD-like peptide ligases, catalytic domain"/>
    <property type="match status" value="1"/>
</dbReference>
<dbReference type="GO" id="GO:0004326">
    <property type="term" value="F:tetrahydrofolylpolyglutamate synthase activity"/>
    <property type="evidence" value="ECO:0007669"/>
    <property type="project" value="InterPro"/>
</dbReference>
<comment type="caution">
    <text evidence="5">The sequence shown here is derived from an EMBL/GenBank/DDBJ whole genome shotgun (WGS) entry which is preliminary data.</text>
</comment>
<protein>
    <submittedName>
        <fullName evidence="5">Mur ligase</fullName>
    </submittedName>
</protein>
<name>A0A433D3Y6_9FUNG</name>
<keyword evidence="4" id="KW-0067">ATP-binding</keyword>
<keyword evidence="3" id="KW-0547">Nucleotide-binding</keyword>
<dbReference type="GO" id="GO:0005524">
    <property type="term" value="F:ATP binding"/>
    <property type="evidence" value="ECO:0007669"/>
    <property type="project" value="UniProtKB-KW"/>
</dbReference>